<organism evidence="4 5">
    <name type="scientific">Athelia psychrophila</name>
    <dbReference type="NCBI Taxonomy" id="1759441"/>
    <lineage>
        <taxon>Eukaryota</taxon>
        <taxon>Fungi</taxon>
        <taxon>Dikarya</taxon>
        <taxon>Basidiomycota</taxon>
        <taxon>Agaricomycotina</taxon>
        <taxon>Agaricomycetes</taxon>
        <taxon>Agaricomycetidae</taxon>
        <taxon>Atheliales</taxon>
        <taxon>Atheliaceae</taxon>
        <taxon>Athelia</taxon>
    </lineage>
</organism>
<feature type="region of interest" description="Disordered" evidence="1">
    <location>
        <begin position="320"/>
        <end position="390"/>
    </location>
</feature>
<evidence type="ECO:0000256" key="1">
    <source>
        <dbReference type="SAM" id="MobiDB-lite"/>
    </source>
</evidence>
<dbReference type="InterPro" id="IPR055826">
    <property type="entry name" value="DUF7402"/>
</dbReference>
<keyword evidence="2" id="KW-0812">Transmembrane</keyword>
<keyword evidence="2" id="KW-0472">Membrane</keyword>
<dbReference type="OrthoDB" id="2019572at2759"/>
<reference evidence="4 5" key="1">
    <citation type="journal article" date="2016" name="Mol. Biol. Evol.">
        <title>Comparative Genomics of Early-Diverging Mushroom-Forming Fungi Provides Insights into the Origins of Lignocellulose Decay Capabilities.</title>
        <authorList>
            <person name="Nagy L.G."/>
            <person name="Riley R."/>
            <person name="Tritt A."/>
            <person name="Adam C."/>
            <person name="Daum C."/>
            <person name="Floudas D."/>
            <person name="Sun H."/>
            <person name="Yadav J.S."/>
            <person name="Pangilinan J."/>
            <person name="Larsson K.H."/>
            <person name="Matsuura K."/>
            <person name="Barry K."/>
            <person name="Labutti K."/>
            <person name="Kuo R."/>
            <person name="Ohm R.A."/>
            <person name="Bhattacharya S.S."/>
            <person name="Shirouzu T."/>
            <person name="Yoshinaga Y."/>
            <person name="Martin F.M."/>
            <person name="Grigoriev I.V."/>
            <person name="Hibbett D.S."/>
        </authorList>
    </citation>
    <scope>NUCLEOTIDE SEQUENCE [LARGE SCALE GENOMIC DNA]</scope>
    <source>
        <strain evidence="4 5">CBS 109695</strain>
    </source>
</reference>
<feature type="compositionally biased region" description="Low complexity" evidence="1">
    <location>
        <begin position="345"/>
        <end position="360"/>
    </location>
</feature>
<dbReference type="AlphaFoldDB" id="A0A167TRY7"/>
<evidence type="ECO:0000256" key="2">
    <source>
        <dbReference type="SAM" id="Phobius"/>
    </source>
</evidence>
<keyword evidence="5" id="KW-1185">Reference proteome</keyword>
<feature type="compositionally biased region" description="Polar residues" evidence="1">
    <location>
        <begin position="329"/>
        <end position="341"/>
    </location>
</feature>
<accession>A0A167TRY7</accession>
<dbReference type="Proteomes" id="UP000076532">
    <property type="component" value="Unassembled WGS sequence"/>
</dbReference>
<protein>
    <recommendedName>
        <fullName evidence="3">DUF7402 domain-containing protein</fullName>
    </recommendedName>
</protein>
<gene>
    <name evidence="4" type="ORF">FIBSPDRAFT_1055413</name>
</gene>
<dbReference type="EMBL" id="KV418131">
    <property type="protein sequence ID" value="KZP03219.1"/>
    <property type="molecule type" value="Genomic_DNA"/>
</dbReference>
<dbReference type="Pfam" id="PF24135">
    <property type="entry name" value="DUF7402"/>
    <property type="match status" value="1"/>
</dbReference>
<feature type="transmembrane region" description="Helical" evidence="2">
    <location>
        <begin position="239"/>
        <end position="260"/>
    </location>
</feature>
<sequence length="390" mass="39974">MAARRSYNGVTGKASTNIAYPTIIQSPGGLNNFAATAIAVVSSSGLYNGVQTSAQDTIDGTMAPWVSQGGPGTWLLLSFPVALHMNMIYLYDRGNINDQIASGLLTFSDGSVITVGALNNDGNATPIIFPTVLASTILFEVTGVSSTTTATGLGEIQVFFNSTRLNPVVSSYAATASDGATDILAIGTINTALFGSQVPLPTGPITVTSSILSSTSGSSAAPSSTGTTQPSTPKKSVPLGAIVGGAVAGVVALLVLGFLLRMWCRRTPKTSSPQAIDPETRETGAYQSRLVYTPYEAPTGSPAAGGQLLYFDRDAKQNLSRQPLLPLPNSRTVAGSSTSGGTRYAESTSEGSESAGGSSARVPRLQVYPQDSKVLTAGPGARGAPPQYLP</sequence>
<evidence type="ECO:0000313" key="5">
    <source>
        <dbReference type="Proteomes" id="UP000076532"/>
    </source>
</evidence>
<keyword evidence="2" id="KW-1133">Transmembrane helix</keyword>
<feature type="domain" description="DUF7402" evidence="3">
    <location>
        <begin position="32"/>
        <end position="159"/>
    </location>
</feature>
<dbReference type="STRING" id="436010.A0A167TRY7"/>
<name>A0A167TRY7_9AGAM</name>
<evidence type="ECO:0000313" key="4">
    <source>
        <dbReference type="EMBL" id="KZP03219.1"/>
    </source>
</evidence>
<evidence type="ECO:0000259" key="3">
    <source>
        <dbReference type="Pfam" id="PF24135"/>
    </source>
</evidence>
<proteinExistence type="predicted"/>